<dbReference type="EMBL" id="JAERKB010000002">
    <property type="protein sequence ID" value="MBS0967900.1"/>
    <property type="molecule type" value="Genomic_DNA"/>
</dbReference>
<reference evidence="2 3" key="1">
    <citation type="submission" date="2020-12" db="EMBL/GenBank/DDBJ databases">
        <authorList>
            <person name="Mcmullen J.G."/>
        </authorList>
    </citation>
    <scope>NUCLEOTIDE SEQUENCE [LARGE SCALE GENOMIC DNA]</scope>
    <source>
        <strain evidence="2 3">JGM97</strain>
    </source>
</reference>
<organism evidence="2 3">
    <name type="scientific">Nissabacter archeti</name>
    <dbReference type="NCBI Taxonomy" id="1917880"/>
    <lineage>
        <taxon>Bacteria</taxon>
        <taxon>Pseudomonadati</taxon>
        <taxon>Pseudomonadota</taxon>
        <taxon>Gammaproteobacteria</taxon>
        <taxon>Enterobacterales</taxon>
        <taxon>Yersiniaceae</taxon>
        <taxon>Nissabacter</taxon>
    </lineage>
</organism>
<sequence>MKKIILLAVILSLNVMASDEKKEKRSPIITASQLAELVRQQGADNAISTLSGTDGDGGEWKYVMDKISSGKSEWLNVVPLLADTGPEGMSIDISRAVALALVNNTEGVLSIINDHFIPISTRDVCSMPFNNKTRPERNEYVVNAIQVLYKSNSVQAQKCLQQLIKTVGQSDPSWEGD</sequence>
<comment type="caution">
    <text evidence="2">The sequence shown here is derived from an EMBL/GenBank/DDBJ whole genome shotgun (WGS) entry which is preliminary data.</text>
</comment>
<evidence type="ECO:0000313" key="2">
    <source>
        <dbReference type="EMBL" id="MBS0967900.1"/>
    </source>
</evidence>
<protein>
    <recommendedName>
        <fullName evidence="4">Secreted protein</fullName>
    </recommendedName>
</protein>
<evidence type="ECO:0008006" key="4">
    <source>
        <dbReference type="Google" id="ProtNLM"/>
    </source>
</evidence>
<feature type="signal peptide" evidence="1">
    <location>
        <begin position="1"/>
        <end position="17"/>
    </location>
</feature>
<reference evidence="3" key="2">
    <citation type="submission" date="2023-07" db="EMBL/GenBank/DDBJ databases">
        <title>Genome-inferred correspondence between phylogeny and metabolic traits in the wild Drosophila gut microbiome.</title>
        <authorList>
            <person name="Bueno E."/>
            <person name="Blow F."/>
            <person name="Douglas A.E."/>
        </authorList>
    </citation>
    <scope>NUCLEOTIDE SEQUENCE [LARGE SCALE GENOMIC DNA]</scope>
    <source>
        <strain evidence="3">JGM97</strain>
    </source>
</reference>
<keyword evidence="3" id="KW-1185">Reference proteome</keyword>
<accession>A0ABS5JD72</accession>
<dbReference type="RefSeq" id="WP_072927762.1">
    <property type="nucleotide sequence ID" value="NZ_FQXW01000003.1"/>
</dbReference>
<name>A0ABS5JD72_9GAMM</name>
<evidence type="ECO:0000256" key="1">
    <source>
        <dbReference type="SAM" id="SignalP"/>
    </source>
</evidence>
<feature type="chain" id="PRO_5047053847" description="Secreted protein" evidence="1">
    <location>
        <begin position="18"/>
        <end position="177"/>
    </location>
</feature>
<evidence type="ECO:0000313" key="3">
    <source>
        <dbReference type="Proteomes" id="UP000680634"/>
    </source>
</evidence>
<keyword evidence="1" id="KW-0732">Signal</keyword>
<gene>
    <name evidence="2" type="ORF">JK232_03230</name>
</gene>
<dbReference type="Proteomes" id="UP000680634">
    <property type="component" value="Unassembled WGS sequence"/>
</dbReference>
<proteinExistence type="predicted"/>